<keyword evidence="3" id="KW-1185">Reference proteome</keyword>
<evidence type="ECO:0000313" key="2">
    <source>
        <dbReference type="EMBL" id="OCF30634.1"/>
    </source>
</evidence>
<evidence type="ECO:0000313" key="3">
    <source>
        <dbReference type="Proteomes" id="UP000092666"/>
    </source>
</evidence>
<evidence type="ECO:0000256" key="1">
    <source>
        <dbReference type="SAM" id="MobiDB-lite"/>
    </source>
</evidence>
<organism evidence="2 3">
    <name type="scientific">Kwoniella heveanensis BCC8398</name>
    <dbReference type="NCBI Taxonomy" id="1296120"/>
    <lineage>
        <taxon>Eukaryota</taxon>
        <taxon>Fungi</taxon>
        <taxon>Dikarya</taxon>
        <taxon>Basidiomycota</taxon>
        <taxon>Agaricomycotina</taxon>
        <taxon>Tremellomycetes</taxon>
        <taxon>Tremellales</taxon>
        <taxon>Cryptococcaceae</taxon>
        <taxon>Kwoniella</taxon>
    </lineage>
</organism>
<accession>A0A1B9GHT2</accession>
<reference evidence="3" key="2">
    <citation type="submission" date="2013-12" db="EMBL/GenBank/DDBJ databases">
        <title>Evolution of pathogenesis and genome organization in the Tremellales.</title>
        <authorList>
            <person name="Cuomo C."/>
            <person name="Litvintseva A."/>
            <person name="Heitman J."/>
            <person name="Chen Y."/>
            <person name="Sun S."/>
            <person name="Springer D."/>
            <person name="Dromer F."/>
            <person name="Young S."/>
            <person name="Zeng Q."/>
            <person name="Chapman S."/>
            <person name="Gujja S."/>
            <person name="Saif S."/>
            <person name="Birren B."/>
        </authorList>
    </citation>
    <scope>NUCLEOTIDE SEQUENCE [LARGE SCALE GENOMIC DNA]</scope>
    <source>
        <strain evidence="3">BCC8398</strain>
    </source>
</reference>
<proteinExistence type="predicted"/>
<name>A0A1B9GHT2_9TREE</name>
<feature type="region of interest" description="Disordered" evidence="1">
    <location>
        <begin position="169"/>
        <end position="222"/>
    </location>
</feature>
<gene>
    <name evidence="2" type="ORF">I316_07682</name>
</gene>
<dbReference type="Proteomes" id="UP000092666">
    <property type="component" value="Unassembled WGS sequence"/>
</dbReference>
<sequence length="326" mass="36345">MPKAGKSRSGNTAKSKPYEKKHGTAGVDIPPYPPIKYHGDLEYLQALARTGSDDDNLQPIGDPADPEHLHGGEALLACPSDYAGQLAEQQRKRAQGAKGYKKPLNAWTIFMGLRNRHWVSMYPRMPNAQRVKWIRLEKKALREDELRRLKKIEEEYRVIWGRYKEERLRDMEEDERKDREDAKASEEDSDPSPQGSGISPEFSTGGNSTLTDAYGPDDRHNEIDNHYVNVNVQSNGGGRSQHLPFLPEEAATQVIGGPVGLGADLLFDSGQWDDFIPPTELFGYEAAQGVLESLAELASSSAETGEADFDFEEYLTFPQDHETAVG</sequence>
<feature type="compositionally biased region" description="Basic and acidic residues" evidence="1">
    <location>
        <begin position="169"/>
        <end position="186"/>
    </location>
</feature>
<dbReference type="EMBL" id="KV700144">
    <property type="protein sequence ID" value="OCF30634.1"/>
    <property type="molecule type" value="Genomic_DNA"/>
</dbReference>
<protein>
    <submittedName>
        <fullName evidence="2">Uncharacterized protein</fullName>
    </submittedName>
</protein>
<dbReference type="AlphaFoldDB" id="A0A1B9GHT2"/>
<feature type="region of interest" description="Disordered" evidence="1">
    <location>
        <begin position="1"/>
        <end position="31"/>
    </location>
</feature>
<reference evidence="2 3" key="1">
    <citation type="submission" date="2013-07" db="EMBL/GenBank/DDBJ databases">
        <title>The Genome Sequence of Cryptococcus heveanensis BCC8398.</title>
        <authorList>
            <consortium name="The Broad Institute Genome Sequencing Platform"/>
            <person name="Cuomo C."/>
            <person name="Litvintseva A."/>
            <person name="Chen Y."/>
            <person name="Heitman J."/>
            <person name="Sun S."/>
            <person name="Springer D."/>
            <person name="Dromer F."/>
            <person name="Young S.K."/>
            <person name="Zeng Q."/>
            <person name="Gargeya S."/>
            <person name="Fitzgerald M."/>
            <person name="Abouelleil A."/>
            <person name="Alvarado L."/>
            <person name="Berlin A.M."/>
            <person name="Chapman S.B."/>
            <person name="Dewar J."/>
            <person name="Goldberg J."/>
            <person name="Griggs A."/>
            <person name="Gujja S."/>
            <person name="Hansen M."/>
            <person name="Howarth C."/>
            <person name="Imamovic A."/>
            <person name="Larimer J."/>
            <person name="McCowan C."/>
            <person name="Murphy C."/>
            <person name="Pearson M."/>
            <person name="Priest M."/>
            <person name="Roberts A."/>
            <person name="Saif S."/>
            <person name="Shea T."/>
            <person name="Sykes S."/>
            <person name="Wortman J."/>
            <person name="Nusbaum C."/>
            <person name="Birren B."/>
        </authorList>
    </citation>
    <scope>NUCLEOTIDE SEQUENCE [LARGE SCALE GENOMIC DNA]</scope>
    <source>
        <strain evidence="2 3">BCC8398</strain>
    </source>
</reference>
<feature type="compositionally biased region" description="Polar residues" evidence="1">
    <location>
        <begin position="191"/>
        <end position="211"/>
    </location>
</feature>